<dbReference type="RefSeq" id="WP_344970202.1">
    <property type="nucleotide sequence ID" value="NZ_BAABDD010000007.1"/>
</dbReference>
<sequence length="775" mass="84713">MASHTPTSVYRLQVGPGFTLTDAAATVDYLHRLGVGAAYLSPILTAAPGSTHGYDVVDPTEVSPPLGGEPARRELAATLSGHGMGLVVDIVPNHMSVAVPAANPWWWDVLRHGPQSPYARFFDIDFEAGPLLVPVLADDGDGGAAALAELSLDGEQLAYHEHRFPLAPGTRHSGDDADAVHQRQHYRLVSWRRGTAELNYRRFFDISDLAAVRVEDPEVFAATHAEILRWADAGELTGLRVDHPDGLTDPGGYVRRLRAAFDGWIVVEKILGAEEALPASWPVDGTTGYDALREVCGVFIDPAGEQPLTRLAAAMGTDPDFERVEADSRAEVAETTLVAEVRRIAALLPDIPAERARPAVAALLAVFPVYRSYLPEGMSWWQQAVCEASRRAPDYVDVLAAIDHRVHAEPAGDLARRIQQTSGMVVAKGTEDTAFYRHTRFIALNEVGGAPERFGLDVAGFHERAALREAAWPHSMTTLSTHDTKRSEDVRARLAVLSEIPEDFGAAVRRWTGRCGIEEPALNLLAWQTLVGVWPISEPRLRGYLEKAAKESGLRTSWTDPDPRFEEHVRSWPERVLDDADLSADVAAFVARIRDAGWSNALGQKLVQLTEPGIPDVYQGSELWELSLVDPDNRRPVDFTVREALLERLEHGWRPDVDVSGAAKLHVIRQALHLRASRPLTGYRPLTPVGPAAEHALAFARGERWEVVTIATRLPLGLAASGGWRDTAVPLPAGSGGWSDLLTGRALAPTQEYEPTLAFLGEVLDRYPVALLVRR</sequence>
<accession>A0ABP7FLP7</accession>
<evidence type="ECO:0000313" key="2">
    <source>
        <dbReference type="EMBL" id="GAA3740821.1"/>
    </source>
</evidence>
<dbReference type="EMBL" id="BAABDD010000007">
    <property type="protein sequence ID" value="GAA3740821.1"/>
    <property type="molecule type" value="Genomic_DNA"/>
</dbReference>
<feature type="domain" description="Glycosyl hydrolase family 13 catalytic" evidence="1">
    <location>
        <begin position="6"/>
        <end position="390"/>
    </location>
</feature>
<gene>
    <name evidence="2" type="primary">treY</name>
    <name evidence="2" type="ORF">GCM10022402_20780</name>
</gene>
<protein>
    <submittedName>
        <fullName evidence="2">Malto-oligosyltrehalose synthase</fullName>
    </submittedName>
</protein>
<dbReference type="Gene3D" id="1.10.10.470">
    <property type="entry name" value="Maltooligosyl trehalose synthase, domain 4"/>
    <property type="match status" value="1"/>
</dbReference>
<dbReference type="SMART" id="SM00642">
    <property type="entry name" value="Aamy"/>
    <property type="match status" value="1"/>
</dbReference>
<dbReference type="CDD" id="cd11336">
    <property type="entry name" value="AmyAc_MTSase"/>
    <property type="match status" value="1"/>
</dbReference>
<dbReference type="InterPro" id="IPR017853">
    <property type="entry name" value="GH"/>
</dbReference>
<dbReference type="InterPro" id="IPR013797">
    <property type="entry name" value="Maltooligo_trehalose_synth_4"/>
</dbReference>
<dbReference type="InterPro" id="IPR012767">
    <property type="entry name" value="Trehalose_TreY"/>
</dbReference>
<dbReference type="Gene3D" id="1.10.150.200">
    <property type="entry name" value="Maltooligosyl trehalose synthase, domain 3"/>
    <property type="match status" value="1"/>
</dbReference>
<organism evidence="2 3">
    <name type="scientific">Salinactinospora qingdaonensis</name>
    <dbReference type="NCBI Taxonomy" id="702744"/>
    <lineage>
        <taxon>Bacteria</taxon>
        <taxon>Bacillati</taxon>
        <taxon>Actinomycetota</taxon>
        <taxon>Actinomycetes</taxon>
        <taxon>Streptosporangiales</taxon>
        <taxon>Nocardiopsidaceae</taxon>
        <taxon>Salinactinospora</taxon>
    </lineage>
</organism>
<comment type="caution">
    <text evidence="2">The sequence shown here is derived from an EMBL/GenBank/DDBJ whole genome shotgun (WGS) entry which is preliminary data.</text>
</comment>
<dbReference type="Gene3D" id="3.30.1590.10">
    <property type="entry name" value="Maltooligosyl trehalose synthase, domain 2"/>
    <property type="match status" value="1"/>
</dbReference>
<dbReference type="Pfam" id="PF00128">
    <property type="entry name" value="Alpha-amylase"/>
    <property type="match status" value="1"/>
</dbReference>
<dbReference type="Gene3D" id="3.20.20.80">
    <property type="entry name" value="Glycosidases"/>
    <property type="match status" value="1"/>
</dbReference>
<dbReference type="InterPro" id="IPR006047">
    <property type="entry name" value="GH13_cat_dom"/>
</dbReference>
<dbReference type="SUPFAM" id="SSF51445">
    <property type="entry name" value="(Trans)glycosidases"/>
    <property type="match status" value="1"/>
</dbReference>
<dbReference type="PANTHER" id="PTHR10357:SF216">
    <property type="entry name" value="MALTOOLIGOSYL TREHALOSE SYNTHASE-RELATED"/>
    <property type="match status" value="1"/>
</dbReference>
<reference evidence="3" key="1">
    <citation type="journal article" date="2019" name="Int. J. Syst. Evol. Microbiol.">
        <title>The Global Catalogue of Microorganisms (GCM) 10K type strain sequencing project: providing services to taxonomists for standard genome sequencing and annotation.</title>
        <authorList>
            <consortium name="The Broad Institute Genomics Platform"/>
            <consortium name="The Broad Institute Genome Sequencing Center for Infectious Disease"/>
            <person name="Wu L."/>
            <person name="Ma J."/>
        </authorList>
    </citation>
    <scope>NUCLEOTIDE SEQUENCE [LARGE SCALE GENOMIC DNA]</scope>
    <source>
        <strain evidence="3">JCM 17137</strain>
    </source>
</reference>
<evidence type="ECO:0000313" key="3">
    <source>
        <dbReference type="Proteomes" id="UP001500908"/>
    </source>
</evidence>
<evidence type="ECO:0000259" key="1">
    <source>
        <dbReference type="SMART" id="SM00642"/>
    </source>
</evidence>
<dbReference type="PANTHER" id="PTHR10357">
    <property type="entry name" value="ALPHA-AMYLASE FAMILY MEMBER"/>
    <property type="match status" value="1"/>
</dbReference>
<dbReference type="NCBIfam" id="TIGR02401">
    <property type="entry name" value="trehalose_TreY"/>
    <property type="match status" value="1"/>
</dbReference>
<keyword evidence="3" id="KW-1185">Reference proteome</keyword>
<name>A0ABP7FLP7_9ACTN</name>
<proteinExistence type="predicted"/>
<dbReference type="Proteomes" id="UP001500908">
    <property type="component" value="Unassembled WGS sequence"/>
</dbReference>